<evidence type="ECO:0000256" key="2">
    <source>
        <dbReference type="ARBA" id="ARBA00022448"/>
    </source>
</evidence>
<proteinExistence type="predicted"/>
<feature type="transmembrane region" description="Helical" evidence="8">
    <location>
        <begin position="199"/>
        <end position="221"/>
    </location>
</feature>
<feature type="transmembrane region" description="Helical" evidence="8">
    <location>
        <begin position="353"/>
        <end position="373"/>
    </location>
</feature>
<comment type="subcellular location">
    <subcellularLocation>
        <location evidence="1">Cell membrane</location>
        <topology evidence="1">Multi-pass membrane protein</topology>
    </subcellularLocation>
</comment>
<evidence type="ECO:0000259" key="9">
    <source>
        <dbReference type="Pfam" id="PF00324"/>
    </source>
</evidence>
<dbReference type="Gene3D" id="1.20.1740.10">
    <property type="entry name" value="Amino acid/polyamine transporter I"/>
    <property type="match status" value="1"/>
</dbReference>
<keyword evidence="4 8" id="KW-0812">Transmembrane</keyword>
<keyword evidence="2" id="KW-0813">Transport</keyword>
<feature type="transmembrane region" description="Helical" evidence="8">
    <location>
        <begin position="329"/>
        <end position="347"/>
    </location>
</feature>
<evidence type="ECO:0000256" key="8">
    <source>
        <dbReference type="SAM" id="Phobius"/>
    </source>
</evidence>
<dbReference type="InterPro" id="IPR004840">
    <property type="entry name" value="Amino_acid_permease_CS"/>
</dbReference>
<feature type="transmembrane region" description="Helical" evidence="8">
    <location>
        <begin position="15"/>
        <end position="32"/>
    </location>
</feature>
<feature type="domain" description="Amino acid permease/ SLC12A" evidence="9">
    <location>
        <begin position="14"/>
        <end position="442"/>
    </location>
</feature>
<evidence type="ECO:0000256" key="7">
    <source>
        <dbReference type="ARBA" id="ARBA00023136"/>
    </source>
</evidence>
<sequence length="443" mass="49139">MAEQQLARNLSKRHVSMIALGGTIGTGLFLGAGDSIQKAGPAILLIYIITGFFIFAMMRALGELLVSDSSKPVFIDFMEEYLGPRAGFILGWTYWLGWIIIAMAELTAIGNYMHFWFPNTPIWIWELAFLAILYFINVTAVEAFGETEFWFSMIKITAIIAMIVVGFVMATFQVKTSVGVTHFSTLWSHGLIAHHGHELLAAFQMAFFAFLGVEFVGITAAETKDPLETIPKAVNSIVVRILIFYIGALAAIMTIQPWSDYSGNMSPFVQVFSGIGITSAAGIINFVVLTAAASSLNSSLFTTGRMLYSLSEGQGPFSKLNKHAIPMRAINFSALLIGLVIILNYIFPNDAFSLVTATASATFLVIYGSLMITHLKFRQSKNYQKGKHYFRLPFAPYLNWLTIAFLFMIFMILLFTPATTITTLLAVVWFVVLYIISLMKIKK</sequence>
<feature type="transmembrane region" description="Helical" evidence="8">
    <location>
        <begin position="156"/>
        <end position="174"/>
    </location>
</feature>
<evidence type="ECO:0000256" key="4">
    <source>
        <dbReference type="ARBA" id="ARBA00022692"/>
    </source>
</evidence>
<dbReference type="AlphaFoldDB" id="A0A2U1DFI7"/>
<accession>A0A2U1DFI7</accession>
<comment type="caution">
    <text evidence="10">The sequence shown here is derived from an EMBL/GenBank/DDBJ whole genome shotgun (WGS) entry which is preliminary data.</text>
</comment>
<organism evidence="10 11">
    <name type="scientific">Convivina intestini</name>
    <dbReference type="NCBI Taxonomy" id="1505726"/>
    <lineage>
        <taxon>Bacteria</taxon>
        <taxon>Bacillati</taxon>
        <taxon>Bacillota</taxon>
        <taxon>Bacilli</taxon>
        <taxon>Lactobacillales</taxon>
        <taxon>Lactobacillaceae</taxon>
        <taxon>Convivina</taxon>
    </lineage>
</organism>
<feature type="transmembrane region" description="Helical" evidence="8">
    <location>
        <begin position="421"/>
        <end position="439"/>
    </location>
</feature>
<dbReference type="PROSITE" id="PS00218">
    <property type="entry name" value="AMINO_ACID_PERMEASE_1"/>
    <property type="match status" value="1"/>
</dbReference>
<dbReference type="FunFam" id="1.20.1740.10:FF:000001">
    <property type="entry name" value="Amino acid permease"/>
    <property type="match status" value="1"/>
</dbReference>
<feature type="transmembrane region" description="Helical" evidence="8">
    <location>
        <begin position="122"/>
        <end position="144"/>
    </location>
</feature>
<dbReference type="GO" id="GO:0005886">
    <property type="term" value="C:plasma membrane"/>
    <property type="evidence" value="ECO:0007669"/>
    <property type="project" value="UniProtKB-SubCell"/>
</dbReference>
<gene>
    <name evidence="10" type="ORF">C7384_101254</name>
</gene>
<evidence type="ECO:0000256" key="3">
    <source>
        <dbReference type="ARBA" id="ARBA00022475"/>
    </source>
</evidence>
<feature type="transmembrane region" description="Helical" evidence="8">
    <location>
        <begin position="44"/>
        <end position="66"/>
    </location>
</feature>
<dbReference type="GO" id="GO:0006865">
    <property type="term" value="P:amino acid transport"/>
    <property type="evidence" value="ECO:0007669"/>
    <property type="project" value="UniProtKB-KW"/>
</dbReference>
<evidence type="ECO:0000256" key="1">
    <source>
        <dbReference type="ARBA" id="ARBA00004651"/>
    </source>
</evidence>
<keyword evidence="6 8" id="KW-1133">Transmembrane helix</keyword>
<keyword evidence="5" id="KW-0029">Amino-acid transport</keyword>
<keyword evidence="3" id="KW-1003">Cell membrane</keyword>
<evidence type="ECO:0000313" key="11">
    <source>
        <dbReference type="Proteomes" id="UP000245433"/>
    </source>
</evidence>
<dbReference type="PIRSF" id="PIRSF006060">
    <property type="entry name" value="AA_transporter"/>
    <property type="match status" value="1"/>
</dbReference>
<evidence type="ECO:0000313" key="10">
    <source>
        <dbReference type="EMBL" id="PVY86339.1"/>
    </source>
</evidence>
<reference evidence="10 11" key="1">
    <citation type="submission" date="2018-04" db="EMBL/GenBank/DDBJ databases">
        <title>Genomic Encyclopedia of Type Strains, Phase IV (KMG-IV): sequencing the most valuable type-strain genomes for metagenomic binning, comparative biology and taxonomic classification.</title>
        <authorList>
            <person name="Goeker M."/>
        </authorList>
    </citation>
    <scope>NUCLEOTIDE SEQUENCE [LARGE SCALE GENOMIC DNA]</scope>
    <source>
        <strain evidence="10 11">DSM 28795</strain>
    </source>
</reference>
<evidence type="ECO:0000256" key="6">
    <source>
        <dbReference type="ARBA" id="ARBA00022989"/>
    </source>
</evidence>
<dbReference type="Pfam" id="PF00324">
    <property type="entry name" value="AA_permease"/>
    <property type="match status" value="1"/>
</dbReference>
<keyword evidence="11" id="KW-1185">Reference proteome</keyword>
<feature type="transmembrane region" description="Helical" evidence="8">
    <location>
        <begin position="87"/>
        <end position="110"/>
    </location>
</feature>
<dbReference type="EMBL" id="QEKT01000001">
    <property type="protein sequence ID" value="PVY86339.1"/>
    <property type="molecule type" value="Genomic_DNA"/>
</dbReference>
<dbReference type="Proteomes" id="UP000245433">
    <property type="component" value="Unassembled WGS sequence"/>
</dbReference>
<dbReference type="PANTHER" id="PTHR43495:SF2">
    <property type="entry name" value="D-SERINE_D-ALANINE_GLYCINE TRANSPORTER"/>
    <property type="match status" value="1"/>
</dbReference>
<protein>
    <submittedName>
        <fullName evidence="10">AAT family amino acid transporter</fullName>
    </submittedName>
</protein>
<feature type="transmembrane region" description="Helical" evidence="8">
    <location>
        <begin position="275"/>
        <end position="296"/>
    </location>
</feature>
<feature type="transmembrane region" description="Helical" evidence="8">
    <location>
        <begin position="233"/>
        <end position="255"/>
    </location>
</feature>
<keyword evidence="7 8" id="KW-0472">Membrane</keyword>
<dbReference type="InterPro" id="IPR004841">
    <property type="entry name" value="AA-permease/SLC12A_dom"/>
</dbReference>
<feature type="transmembrane region" description="Helical" evidence="8">
    <location>
        <begin position="394"/>
        <end position="415"/>
    </location>
</feature>
<dbReference type="PANTHER" id="PTHR43495">
    <property type="entry name" value="GABA PERMEASE"/>
    <property type="match status" value="1"/>
</dbReference>
<dbReference type="GO" id="GO:0055085">
    <property type="term" value="P:transmembrane transport"/>
    <property type="evidence" value="ECO:0007669"/>
    <property type="project" value="InterPro"/>
</dbReference>
<evidence type="ECO:0000256" key="5">
    <source>
        <dbReference type="ARBA" id="ARBA00022970"/>
    </source>
</evidence>
<name>A0A2U1DFI7_9LACO</name>
<dbReference type="OrthoDB" id="9780162at2"/>
<dbReference type="RefSeq" id="WP_089937642.1">
    <property type="nucleotide sequence ID" value="NZ_CAKOEX010000001.1"/>
</dbReference>